<evidence type="ECO:0000256" key="1">
    <source>
        <dbReference type="ARBA" id="ARBA00004683"/>
    </source>
</evidence>
<evidence type="ECO:0000313" key="9">
    <source>
        <dbReference type="EMBL" id="MDX5894772.1"/>
    </source>
</evidence>
<dbReference type="STRING" id="42256.RradSPS_2085"/>
<sequence length="366" mass="41608">MTEAISTTEKQPRGLENQFVPADTENFFDKYTQGIRIVVEGPQAETGMTPKEVIWTKNKAKLYRYQPALEKTHKTPILIVYALINRPYVLDLMRGNSLIEFLTNQGFDVYMLDWGTPGDEDAHLSFENYVLDYIHRAAKKVMRSARTDQLTLFGYCMGGTMSAMYASLYPENIKNLILMTAPTDFERENLGLYSLFTNEKYLDPGLMADAFGIIPGEIIDTGNRMMKPVTNYIGSYVGMWERIFEDKPMEGWLAMNKWVNDGPPFPGAAFKQWITEFYQQNKLIKGEIKLRGFEVKLENITAPLLNIAGTKDHICSIPQAEATMNVVSSEDKEFFVQDAGHVGLLTGRGAKKGLWPKLESWLSERD</sequence>
<organism evidence="8 10">
    <name type="scientific">Rubrobacter radiotolerans</name>
    <name type="common">Arthrobacter radiotolerans</name>
    <dbReference type="NCBI Taxonomy" id="42256"/>
    <lineage>
        <taxon>Bacteria</taxon>
        <taxon>Bacillati</taxon>
        <taxon>Actinomycetota</taxon>
        <taxon>Rubrobacteria</taxon>
        <taxon>Rubrobacterales</taxon>
        <taxon>Rubrobacteraceae</taxon>
        <taxon>Rubrobacter</taxon>
    </lineage>
</organism>
<dbReference type="PATRIC" id="fig|42256.3.peg.2123"/>
<name>A0A023X4T8_RUBRA</name>
<dbReference type="HOGENOM" id="CLU_035017_0_0_11"/>
<dbReference type="GO" id="GO:0016746">
    <property type="term" value="F:acyltransferase activity"/>
    <property type="evidence" value="ECO:0007669"/>
    <property type="project" value="UniProtKB-KW"/>
</dbReference>
<proteinExistence type="predicted"/>
<keyword evidence="10" id="KW-1185">Reference proteome</keyword>
<dbReference type="Gene3D" id="3.40.50.1820">
    <property type="entry name" value="alpha/beta hydrolase"/>
    <property type="match status" value="1"/>
</dbReference>
<comment type="pathway">
    <text evidence="1">Biopolymer metabolism; poly-(R)-3-hydroxybutanoate biosynthesis.</text>
</comment>
<keyword evidence="5" id="KW-0012">Acyltransferase</keyword>
<dbReference type="eggNOG" id="COG3243">
    <property type="taxonomic scope" value="Bacteria"/>
</dbReference>
<dbReference type="GO" id="GO:0042619">
    <property type="term" value="P:poly-hydroxybutyrate biosynthetic process"/>
    <property type="evidence" value="ECO:0007669"/>
    <property type="project" value="UniProtKB-KW"/>
</dbReference>
<dbReference type="InterPro" id="IPR051321">
    <property type="entry name" value="PHA/PHB_synthase"/>
</dbReference>
<keyword evidence="3" id="KW-0808">Transferase</keyword>
<evidence type="ECO:0000256" key="3">
    <source>
        <dbReference type="ARBA" id="ARBA00022679"/>
    </source>
</evidence>
<evidence type="ECO:0000256" key="6">
    <source>
        <dbReference type="ARBA" id="ARBA00033356"/>
    </source>
</evidence>
<dbReference type="EMBL" id="JAWXXX010000001">
    <property type="protein sequence ID" value="MDX5894772.1"/>
    <property type="molecule type" value="Genomic_DNA"/>
</dbReference>
<dbReference type="UniPathway" id="UPA00917"/>
<evidence type="ECO:0000256" key="5">
    <source>
        <dbReference type="ARBA" id="ARBA00023315"/>
    </source>
</evidence>
<dbReference type="PANTHER" id="PTHR36837:SF2">
    <property type="entry name" value="POLY(3-HYDROXYALKANOATE) POLYMERASE SUBUNIT PHAC"/>
    <property type="match status" value="1"/>
</dbReference>
<evidence type="ECO:0000313" key="10">
    <source>
        <dbReference type="Proteomes" id="UP000025229"/>
    </source>
</evidence>
<dbReference type="InterPro" id="IPR000073">
    <property type="entry name" value="AB_hydrolase_1"/>
</dbReference>
<dbReference type="PANTHER" id="PTHR36837">
    <property type="entry name" value="POLY(3-HYDROXYALKANOATE) POLYMERASE SUBUNIT PHAC"/>
    <property type="match status" value="1"/>
</dbReference>
<dbReference type="OrthoDB" id="7208816at2"/>
<dbReference type="Pfam" id="PF00561">
    <property type="entry name" value="Abhydrolase_1"/>
    <property type="match status" value="1"/>
</dbReference>
<dbReference type="InterPro" id="IPR010125">
    <property type="entry name" value="PHA_synth_III_C"/>
</dbReference>
<reference evidence="9" key="2">
    <citation type="submission" date="2023-11" db="EMBL/GenBank/DDBJ databases">
        <title>MicrobeMod: A computational toolkit for identifying prokaryotic methylation and restriction-modification with nanopore sequencing.</title>
        <authorList>
            <person name="Crits-Christoph A."/>
            <person name="Kang S.C."/>
            <person name="Lee H."/>
            <person name="Ostrov N."/>
        </authorList>
    </citation>
    <scope>NUCLEOTIDE SEQUENCE</scope>
    <source>
        <strain evidence="9">ATCC 51242</strain>
    </source>
</reference>
<feature type="domain" description="AB hydrolase-1" evidence="7">
    <location>
        <begin position="76"/>
        <end position="347"/>
    </location>
</feature>
<dbReference type="KEGG" id="rrd:RradSPS_2085"/>
<dbReference type="InterPro" id="IPR029058">
    <property type="entry name" value="AB_hydrolase_fold"/>
</dbReference>
<evidence type="ECO:0000256" key="2">
    <source>
        <dbReference type="ARBA" id="ARBA00019065"/>
    </source>
</evidence>
<dbReference type="Proteomes" id="UP001281130">
    <property type="component" value="Unassembled WGS sequence"/>
</dbReference>
<protein>
    <recommendedName>
        <fullName evidence="2">Poly(3-hydroxyalkanoate) polymerase subunit PhaC</fullName>
    </recommendedName>
    <alternativeName>
        <fullName evidence="6">PHB synthase subunit PhaC</fullName>
    </alternativeName>
</protein>
<keyword evidence="4" id="KW-0583">PHB biosynthesis</keyword>
<dbReference type="NCBIfam" id="TIGR01836">
    <property type="entry name" value="PHA_synth_III_C"/>
    <property type="match status" value="1"/>
</dbReference>
<evidence type="ECO:0000259" key="7">
    <source>
        <dbReference type="Pfam" id="PF00561"/>
    </source>
</evidence>
<dbReference type="EMBL" id="CP007514">
    <property type="protein sequence ID" value="AHY47368.1"/>
    <property type="molecule type" value="Genomic_DNA"/>
</dbReference>
<dbReference type="AlphaFoldDB" id="A0A023X4T8"/>
<accession>A0A023X4T8</accession>
<evidence type="ECO:0000256" key="4">
    <source>
        <dbReference type="ARBA" id="ARBA00022752"/>
    </source>
</evidence>
<gene>
    <name evidence="9" type="primary">phaC</name>
    <name evidence="8" type="ORF">RradSPS_2085</name>
    <name evidence="9" type="ORF">SIL72_12140</name>
</gene>
<dbReference type="SUPFAM" id="SSF53474">
    <property type="entry name" value="alpha/beta-Hydrolases"/>
    <property type="match status" value="1"/>
</dbReference>
<reference evidence="8 10" key="1">
    <citation type="submission" date="2014-03" db="EMBL/GenBank/DDBJ databases">
        <title>Complete genome sequence of the Radio-Resistant Rubrobacter radiotolerans RSPS-4.</title>
        <authorList>
            <person name="Egas C.C."/>
            <person name="Barroso C.C."/>
            <person name="Froufe H.J.C."/>
            <person name="Pacheco J.J."/>
            <person name="Albuquerque L.L."/>
            <person name="da Costa M.M.S."/>
        </authorList>
    </citation>
    <scope>NUCLEOTIDE SEQUENCE [LARGE SCALE GENOMIC DNA]</scope>
    <source>
        <strain evidence="8 10">RSPS-4</strain>
    </source>
</reference>
<dbReference type="RefSeq" id="WP_038682548.1">
    <property type="nucleotide sequence ID" value="NZ_CP007514.1"/>
</dbReference>
<dbReference type="Proteomes" id="UP000025229">
    <property type="component" value="Chromosome"/>
</dbReference>
<evidence type="ECO:0000313" key="8">
    <source>
        <dbReference type="EMBL" id="AHY47368.1"/>
    </source>
</evidence>